<protein>
    <submittedName>
        <fullName evidence="1">Uncharacterized protein</fullName>
    </submittedName>
</protein>
<dbReference type="OrthoDB" id="163438at2759"/>
<name>A0A9P7K3Y2_9AGAR</name>
<dbReference type="EMBL" id="JABCKI010006101">
    <property type="protein sequence ID" value="KAG5635400.1"/>
    <property type="molecule type" value="Genomic_DNA"/>
</dbReference>
<accession>A0A9P7K3Y2</accession>
<evidence type="ECO:0000313" key="1">
    <source>
        <dbReference type="EMBL" id="KAG5635400.1"/>
    </source>
</evidence>
<dbReference type="AlphaFoldDB" id="A0A9P7K3Y2"/>
<proteinExistence type="predicted"/>
<organism evidence="1 2">
    <name type="scientific">Sphagnurus paluster</name>
    <dbReference type="NCBI Taxonomy" id="117069"/>
    <lineage>
        <taxon>Eukaryota</taxon>
        <taxon>Fungi</taxon>
        <taxon>Dikarya</taxon>
        <taxon>Basidiomycota</taxon>
        <taxon>Agaricomycotina</taxon>
        <taxon>Agaricomycetes</taxon>
        <taxon>Agaricomycetidae</taxon>
        <taxon>Agaricales</taxon>
        <taxon>Tricholomatineae</taxon>
        <taxon>Lyophyllaceae</taxon>
        <taxon>Sphagnurus</taxon>
    </lineage>
</organism>
<feature type="non-terminal residue" evidence="1">
    <location>
        <position position="1"/>
    </location>
</feature>
<reference evidence="1" key="2">
    <citation type="submission" date="2021-10" db="EMBL/GenBank/DDBJ databases">
        <title>Phylogenomics reveals ancestral predisposition of the termite-cultivated fungus Termitomyces towards a domesticated lifestyle.</title>
        <authorList>
            <person name="Auxier B."/>
            <person name="Grum-Grzhimaylo A."/>
            <person name="Cardenas M.E."/>
            <person name="Lodge J.D."/>
            <person name="Laessoe T."/>
            <person name="Pedersen O."/>
            <person name="Smith M.E."/>
            <person name="Kuyper T.W."/>
            <person name="Franco-Molano E.A."/>
            <person name="Baroni T.J."/>
            <person name="Aanen D.K."/>
        </authorList>
    </citation>
    <scope>NUCLEOTIDE SEQUENCE</scope>
    <source>
        <strain evidence="1">D49</strain>
    </source>
</reference>
<reference evidence="1" key="1">
    <citation type="submission" date="2021-02" db="EMBL/GenBank/DDBJ databases">
        <authorList>
            <person name="Nieuwenhuis M."/>
            <person name="Van De Peppel L.J.J."/>
        </authorList>
    </citation>
    <scope>NUCLEOTIDE SEQUENCE</scope>
    <source>
        <strain evidence="1">D49</strain>
    </source>
</reference>
<comment type="caution">
    <text evidence="1">The sequence shown here is derived from an EMBL/GenBank/DDBJ whole genome shotgun (WGS) entry which is preliminary data.</text>
</comment>
<gene>
    <name evidence="1" type="ORF">H0H81_011392</name>
</gene>
<evidence type="ECO:0000313" key="2">
    <source>
        <dbReference type="Proteomes" id="UP000717328"/>
    </source>
</evidence>
<sequence>MSCVVEIVRVSKFFGKKVIAKWDDITVPSVGDDTTETYVKSKIQLFFAWKITGANSNETVTAPPIMSTEVAHTPEVPGPDPIEPVKGTIAHLNQFINAAQPAIGSDGKPQIPGLNTQLTKVMGYVKKLVDIGGHIAEVHPYAKVAFTILTAGQTILQAQIDCLTKVQQLWDTIADALDFMNDVEPLTKITGHEKHAKAIILQLYNSVSFLQEYQAKGFFKNMLIGILSPEADESVDQFISSFADLKRSFIDSISVDNWKISKSIQDTLEKVVFN</sequence>
<dbReference type="Proteomes" id="UP000717328">
    <property type="component" value="Unassembled WGS sequence"/>
</dbReference>
<keyword evidence="2" id="KW-1185">Reference proteome</keyword>